<keyword evidence="1" id="KW-1133">Transmembrane helix</keyword>
<keyword evidence="1" id="KW-0472">Membrane</keyword>
<comment type="caution">
    <text evidence="2">The sequence shown here is derived from an EMBL/GenBank/DDBJ whole genome shotgun (WGS) entry which is preliminary data.</text>
</comment>
<feature type="transmembrane region" description="Helical" evidence="1">
    <location>
        <begin position="7"/>
        <end position="28"/>
    </location>
</feature>
<feature type="transmembrane region" description="Helical" evidence="1">
    <location>
        <begin position="48"/>
        <end position="64"/>
    </location>
</feature>
<dbReference type="EMBL" id="VOBR01000020">
    <property type="protein sequence ID" value="TWP48439.1"/>
    <property type="molecule type" value="Genomic_DNA"/>
</dbReference>
<evidence type="ECO:0000313" key="3">
    <source>
        <dbReference type="Proteomes" id="UP000316639"/>
    </source>
</evidence>
<evidence type="ECO:0000313" key="2">
    <source>
        <dbReference type="EMBL" id="TWP48439.1"/>
    </source>
</evidence>
<feature type="transmembrane region" description="Helical" evidence="1">
    <location>
        <begin position="153"/>
        <end position="177"/>
    </location>
</feature>
<dbReference type="Proteomes" id="UP000316639">
    <property type="component" value="Unassembled WGS sequence"/>
</dbReference>
<feature type="transmembrane region" description="Helical" evidence="1">
    <location>
        <begin position="71"/>
        <end position="90"/>
    </location>
</feature>
<accession>A0A563EMK7</accession>
<feature type="transmembrane region" description="Helical" evidence="1">
    <location>
        <begin position="126"/>
        <end position="147"/>
    </location>
</feature>
<keyword evidence="1" id="KW-0812">Transmembrane</keyword>
<reference evidence="2 3" key="1">
    <citation type="submission" date="2019-07" db="EMBL/GenBank/DDBJ databases">
        <title>Lentzea xizangensis sp. nov., isolated from Qinghai-Tibetan Plateau Soils.</title>
        <authorList>
            <person name="Huang J."/>
        </authorList>
    </citation>
    <scope>NUCLEOTIDE SEQUENCE [LARGE SCALE GENOMIC DNA]</scope>
    <source>
        <strain evidence="2 3">FXJ1.1311</strain>
    </source>
</reference>
<sequence>MTATRGWALAAGVAGVIANVLLVLFFAVDQPWRPQPHGTGWLGPANDVVVALQFAALVPLAVALRRGSLVGVPAMIAVVVLQLLLVADVLPFDVQVFFVTAGIAVVLGWLLVVSRRADLPRAAARLGTAVSLSYFAGIALVLVSLLLPSGSVLQWAGLALGAAGFLAFGAWPLWLAFEEER</sequence>
<dbReference type="OrthoDB" id="9901234at2"/>
<evidence type="ECO:0000256" key="1">
    <source>
        <dbReference type="SAM" id="Phobius"/>
    </source>
</evidence>
<organism evidence="2 3">
    <name type="scientific">Lentzea tibetensis</name>
    <dbReference type="NCBI Taxonomy" id="2591470"/>
    <lineage>
        <taxon>Bacteria</taxon>
        <taxon>Bacillati</taxon>
        <taxon>Actinomycetota</taxon>
        <taxon>Actinomycetes</taxon>
        <taxon>Pseudonocardiales</taxon>
        <taxon>Pseudonocardiaceae</taxon>
        <taxon>Lentzea</taxon>
    </lineage>
</organism>
<protein>
    <submittedName>
        <fullName evidence="2">Uncharacterized protein</fullName>
    </submittedName>
</protein>
<gene>
    <name evidence="2" type="ORF">FKR81_28005</name>
</gene>
<feature type="transmembrane region" description="Helical" evidence="1">
    <location>
        <begin position="96"/>
        <end position="114"/>
    </location>
</feature>
<keyword evidence="3" id="KW-1185">Reference proteome</keyword>
<name>A0A563EMK7_9PSEU</name>
<proteinExistence type="predicted"/>
<dbReference type="RefSeq" id="WP_146356159.1">
    <property type="nucleotide sequence ID" value="NZ_VOBR01000020.1"/>
</dbReference>
<dbReference type="AlphaFoldDB" id="A0A563EMK7"/>